<evidence type="ECO:0008006" key="5">
    <source>
        <dbReference type="Google" id="ProtNLM"/>
    </source>
</evidence>
<evidence type="ECO:0000313" key="4">
    <source>
        <dbReference type="Proteomes" id="UP000075883"/>
    </source>
</evidence>
<reference evidence="4" key="1">
    <citation type="submission" date="2013-09" db="EMBL/GenBank/DDBJ databases">
        <title>The Genome Sequence of Anopheles culicifacies species A.</title>
        <authorList>
            <consortium name="The Broad Institute Genomics Platform"/>
            <person name="Neafsey D.E."/>
            <person name="Besansky N."/>
            <person name="Howell P."/>
            <person name="Walton C."/>
            <person name="Young S.K."/>
            <person name="Zeng Q."/>
            <person name="Gargeya S."/>
            <person name="Fitzgerald M."/>
            <person name="Haas B."/>
            <person name="Abouelleil A."/>
            <person name="Allen A.W."/>
            <person name="Alvarado L."/>
            <person name="Arachchi H.M."/>
            <person name="Berlin A.M."/>
            <person name="Chapman S.B."/>
            <person name="Gainer-Dewar J."/>
            <person name="Goldberg J."/>
            <person name="Griggs A."/>
            <person name="Gujja S."/>
            <person name="Hansen M."/>
            <person name="Howarth C."/>
            <person name="Imamovic A."/>
            <person name="Ireland A."/>
            <person name="Larimer J."/>
            <person name="McCowan C."/>
            <person name="Murphy C."/>
            <person name="Pearson M."/>
            <person name="Poon T.W."/>
            <person name="Priest M."/>
            <person name="Roberts A."/>
            <person name="Saif S."/>
            <person name="Shea T."/>
            <person name="Sisk P."/>
            <person name="Sykes S."/>
            <person name="Wortman J."/>
            <person name="Nusbaum C."/>
            <person name="Birren B."/>
        </authorList>
    </citation>
    <scope>NUCLEOTIDE SEQUENCE [LARGE SCALE GENOMIC DNA]</scope>
    <source>
        <strain evidence="4">A-37</strain>
    </source>
</reference>
<dbReference type="EnsemblMetazoa" id="ACUA026249-RA">
    <property type="protein sequence ID" value="ACUA026249-PA"/>
    <property type="gene ID" value="ACUA026249"/>
</dbReference>
<proteinExistence type="predicted"/>
<dbReference type="VEuPathDB" id="VectorBase:ACUA026249"/>
<feature type="transmembrane region" description="Helical" evidence="2">
    <location>
        <begin position="65"/>
        <end position="84"/>
    </location>
</feature>
<dbReference type="Proteomes" id="UP000075883">
    <property type="component" value="Unassembled WGS sequence"/>
</dbReference>
<feature type="region of interest" description="Disordered" evidence="1">
    <location>
        <begin position="1"/>
        <end position="45"/>
    </location>
</feature>
<protein>
    <recommendedName>
        <fullName evidence="5">Protein TsetseEP domain-containing protein</fullName>
    </recommendedName>
</protein>
<evidence type="ECO:0000256" key="1">
    <source>
        <dbReference type="SAM" id="MobiDB-lite"/>
    </source>
</evidence>
<keyword evidence="2" id="KW-1133">Transmembrane helix</keyword>
<keyword evidence="2" id="KW-0472">Membrane</keyword>
<reference evidence="3" key="2">
    <citation type="submission" date="2020-05" db="UniProtKB">
        <authorList>
            <consortium name="EnsemblMetazoa"/>
        </authorList>
    </citation>
    <scope>IDENTIFICATION</scope>
    <source>
        <strain evidence="3">A-37</strain>
    </source>
</reference>
<evidence type="ECO:0000313" key="3">
    <source>
        <dbReference type="EnsemblMetazoa" id="ACUA026249-PA"/>
    </source>
</evidence>
<accession>A0A182MU22</accession>
<keyword evidence="2" id="KW-0812">Transmembrane</keyword>
<name>A0A182MU22_9DIPT</name>
<keyword evidence="4" id="KW-1185">Reference proteome</keyword>
<dbReference type="AlphaFoldDB" id="A0A182MU22"/>
<dbReference type="EMBL" id="AXCM01003172">
    <property type="status" value="NOT_ANNOTATED_CDS"/>
    <property type="molecule type" value="Genomic_DNA"/>
</dbReference>
<evidence type="ECO:0000256" key="2">
    <source>
        <dbReference type="SAM" id="Phobius"/>
    </source>
</evidence>
<sequence length="757" mass="82095">MKIPTHNLKRAKQETTQEIGRYSKCPNNAWEPKSDEETSSVQDASGSRCVLTKKQKMVYRRRSDVFRRAVLVCWLLLGVSIGHAEPVPDFAINAAISGSATVSTLALETKILFQSVGGTVVEVRSGYQRLATVKDAMTTIATQLSTAGVALTQAISTMALNSSGPIATQFDSITNAISALQNIITSGLAGQLNTLNSLIDNYVSAKLGDSFRTMTQTLNMLTQAVANLRTAVTNARTAAGSSPTVSSVIARRFVTTRIVSDITNAVRVLKSDVPILVYIVRTTLGSFQTADEYLISIADEAQLRVNDVSLLGSSFSNDVNDFVDTVKTTTTTLTTTYDTLTATYGATLDATVQSDANLRPVVDGLLSDIDTIFNNGASAASTIDSTFATYLQLVLALDDDLATFYGTSMCAVIKNLLQVQIENGPNAQFCFSKFGQKVFNFFVLHTYDTADCYRLQLSRLDKLRTGVTNIVQLMLHDIEDFIENVELCTLFDNVQNCAPLLDTEYQTLFTYTTEKSNYLYRLLTKETNASYRRLEGCFSNTKHLLMLDAELMNREIFNCESVAFGLPRADFGIAQDVANSAKVAERATAIRSSFDELDNFNVVIRSGFELLIFVAKHFTTIATKLSSSGTALMDTIVTLANDDIGPLVNVFGRVNQALVALNQLLNGGLSVELNALTSRLGPSLSRQFVDGFQGISASLQKLSTALTDLQAALVRTQEAAGSGPVTSTLVRRFVSPTLITRVLTALEEIGAGLPTVM</sequence>
<organism evidence="3 4">
    <name type="scientific">Anopheles culicifacies</name>
    <dbReference type="NCBI Taxonomy" id="139723"/>
    <lineage>
        <taxon>Eukaryota</taxon>
        <taxon>Metazoa</taxon>
        <taxon>Ecdysozoa</taxon>
        <taxon>Arthropoda</taxon>
        <taxon>Hexapoda</taxon>
        <taxon>Insecta</taxon>
        <taxon>Pterygota</taxon>
        <taxon>Neoptera</taxon>
        <taxon>Endopterygota</taxon>
        <taxon>Diptera</taxon>
        <taxon>Nematocera</taxon>
        <taxon>Culicoidea</taxon>
        <taxon>Culicidae</taxon>
        <taxon>Anophelinae</taxon>
        <taxon>Anopheles</taxon>
        <taxon>culicifacies species complex</taxon>
    </lineage>
</organism>